<name>A0ABQ2MQC6_9ACTN</name>
<dbReference type="Proteomes" id="UP000656881">
    <property type="component" value="Unassembled WGS sequence"/>
</dbReference>
<evidence type="ECO:0008006" key="3">
    <source>
        <dbReference type="Google" id="ProtNLM"/>
    </source>
</evidence>
<reference evidence="2" key="1">
    <citation type="journal article" date="2019" name="Int. J. Syst. Evol. Microbiol.">
        <title>The Global Catalogue of Microorganisms (GCM) 10K type strain sequencing project: providing services to taxonomists for standard genome sequencing and annotation.</title>
        <authorList>
            <consortium name="The Broad Institute Genomics Platform"/>
            <consortium name="The Broad Institute Genome Sequencing Center for Infectious Disease"/>
            <person name="Wu L."/>
            <person name="Ma J."/>
        </authorList>
    </citation>
    <scope>NUCLEOTIDE SEQUENCE [LARGE SCALE GENOMIC DNA]</scope>
    <source>
        <strain evidence="2">CGMCC 4.7349</strain>
    </source>
</reference>
<gene>
    <name evidence="1" type="ORF">GCM10012286_68550</name>
</gene>
<evidence type="ECO:0000313" key="1">
    <source>
        <dbReference type="EMBL" id="GGO55739.1"/>
    </source>
</evidence>
<proteinExistence type="predicted"/>
<dbReference type="EMBL" id="BMNG01000018">
    <property type="protein sequence ID" value="GGO55739.1"/>
    <property type="molecule type" value="Genomic_DNA"/>
</dbReference>
<comment type="caution">
    <text evidence="1">The sequence shown here is derived from an EMBL/GenBank/DDBJ whole genome shotgun (WGS) entry which is preliminary data.</text>
</comment>
<protein>
    <recommendedName>
        <fullName evidence="3">Beta-ketoacyl synthase N-terminal domain-containing protein</fullName>
    </recommendedName>
</protein>
<accession>A0ABQ2MQC6</accession>
<evidence type="ECO:0000313" key="2">
    <source>
        <dbReference type="Proteomes" id="UP000656881"/>
    </source>
</evidence>
<keyword evidence="2" id="KW-1185">Reference proteome</keyword>
<organism evidence="1 2">
    <name type="scientific">Streptomyces lasiicapitis</name>
    <dbReference type="NCBI Taxonomy" id="1923961"/>
    <lineage>
        <taxon>Bacteria</taxon>
        <taxon>Bacillati</taxon>
        <taxon>Actinomycetota</taxon>
        <taxon>Actinomycetes</taxon>
        <taxon>Kitasatosporales</taxon>
        <taxon>Streptomycetaceae</taxon>
        <taxon>Streptomyces</taxon>
    </lineage>
</organism>
<sequence length="72" mass="7543">MILPELRGPAVAVGVGVGGNADVGLAADVWQFVRRREGKPFLLGELDGRTGGGVGGPLAAVSKVDRCRWWLD</sequence>